<keyword evidence="2" id="KW-1185">Reference proteome</keyword>
<organism evidence="1 2">
    <name type="scientific">Yimella lutea</name>
    <dbReference type="NCBI Taxonomy" id="587872"/>
    <lineage>
        <taxon>Bacteria</taxon>
        <taxon>Bacillati</taxon>
        <taxon>Actinomycetota</taxon>
        <taxon>Actinomycetes</taxon>
        <taxon>Micrococcales</taxon>
        <taxon>Dermacoccaceae</taxon>
        <taxon>Yimella</taxon>
    </lineage>
</organism>
<reference evidence="1 2" key="1">
    <citation type="submission" date="2019-06" db="EMBL/GenBank/DDBJ databases">
        <title>Sequencing the genomes of 1000 actinobacteria strains.</title>
        <authorList>
            <person name="Klenk H.-P."/>
        </authorList>
    </citation>
    <scope>NUCLEOTIDE SEQUENCE [LARGE SCALE GENOMIC DNA]</scope>
    <source>
        <strain evidence="1 2">DSM 19828</strain>
    </source>
</reference>
<comment type="caution">
    <text evidence="1">The sequence shown here is derived from an EMBL/GenBank/DDBJ whole genome shotgun (WGS) entry which is preliminary data.</text>
</comment>
<dbReference type="EMBL" id="VFMO01000001">
    <property type="protein sequence ID" value="TQJ13841.1"/>
    <property type="molecule type" value="Genomic_DNA"/>
</dbReference>
<protein>
    <submittedName>
        <fullName evidence="1">Uncharacterized protein</fullName>
    </submittedName>
</protein>
<dbReference type="RefSeq" id="WP_141927820.1">
    <property type="nucleotide sequence ID" value="NZ_BAABCI010000002.1"/>
</dbReference>
<proteinExistence type="predicted"/>
<evidence type="ECO:0000313" key="2">
    <source>
        <dbReference type="Proteomes" id="UP000320806"/>
    </source>
</evidence>
<name>A0A542EET7_9MICO</name>
<sequence length="280" mass="30288">MNTNTADQITEVRNRIATAESDTAASTEADRAKLADLERQAQAEAEAENTRRAARRLAWARHYLQTRHTAEAGDARKATTAARREFERVLAAQPWVTAMLEWQGAIDAEHAVALRAVHARRLTGTPATEPTPPANVLPMSNSEVSFTPIGRVLHYLADSLNDYDAAAEVDTLAAATEGDADPLAAALTATGTTKADPLAWIARDGSRLDVVQHHTDDGPQTMHRNPNTDEWVMTDQTGRVTATSWTTAAAQGRTSNPIDGSEFGSVLDPETGKFVKQRVN</sequence>
<dbReference type="Proteomes" id="UP000320806">
    <property type="component" value="Unassembled WGS sequence"/>
</dbReference>
<dbReference type="AlphaFoldDB" id="A0A542EET7"/>
<accession>A0A542EET7</accession>
<evidence type="ECO:0000313" key="1">
    <source>
        <dbReference type="EMBL" id="TQJ13841.1"/>
    </source>
</evidence>
<gene>
    <name evidence="1" type="ORF">FB459_1276</name>
</gene>